<evidence type="ECO:0000313" key="2">
    <source>
        <dbReference type="Proteomes" id="UP000018958"/>
    </source>
</evidence>
<sequence>MLRSCSVPKLSPYKYNQTSNIVPDPAIRVEKDKCKPTETQGDIREDPAQISLIFRTAMTTVGSLCSTLHRQLVDDEY</sequence>
<name>W2VWW1_PHYNI</name>
<reference evidence="1 2" key="1">
    <citation type="submission" date="2013-11" db="EMBL/GenBank/DDBJ databases">
        <title>The Genome Sequence of Phytophthora parasitica CJ01A1.</title>
        <authorList>
            <consortium name="The Broad Institute Genomics Platform"/>
            <person name="Russ C."/>
            <person name="Tyler B."/>
            <person name="Panabieres F."/>
            <person name="Shan W."/>
            <person name="Tripathy S."/>
            <person name="Grunwald N."/>
            <person name="Machado M."/>
            <person name="Johnson C.S."/>
            <person name="Walker B."/>
            <person name="Young S.K."/>
            <person name="Zeng Q."/>
            <person name="Gargeya S."/>
            <person name="Fitzgerald M."/>
            <person name="Haas B."/>
            <person name="Abouelleil A."/>
            <person name="Allen A.W."/>
            <person name="Alvarado L."/>
            <person name="Arachchi H.M."/>
            <person name="Berlin A.M."/>
            <person name="Chapman S.B."/>
            <person name="Gainer-Dewar J."/>
            <person name="Goldberg J."/>
            <person name="Griggs A."/>
            <person name="Gujja S."/>
            <person name="Hansen M."/>
            <person name="Howarth C."/>
            <person name="Imamovic A."/>
            <person name="Ireland A."/>
            <person name="Larimer J."/>
            <person name="McCowan C."/>
            <person name="Murphy C."/>
            <person name="Pearson M."/>
            <person name="Poon T.W."/>
            <person name="Priest M."/>
            <person name="Roberts A."/>
            <person name="Saif S."/>
            <person name="Shea T."/>
            <person name="Sisk P."/>
            <person name="Sykes S."/>
            <person name="Wortman J."/>
            <person name="Nusbaum C."/>
            <person name="Birren B."/>
        </authorList>
    </citation>
    <scope>NUCLEOTIDE SEQUENCE [LARGE SCALE GENOMIC DNA]</scope>
    <source>
        <strain evidence="1 2">CJ01A1</strain>
    </source>
</reference>
<protein>
    <submittedName>
        <fullName evidence="1">Uncharacterized protein</fullName>
    </submittedName>
</protein>
<accession>W2VWW1</accession>
<gene>
    <name evidence="1" type="ORF">F441_20197</name>
</gene>
<dbReference type="EMBL" id="ANIX01004010">
    <property type="protein sequence ID" value="ETP02767.1"/>
    <property type="molecule type" value="Genomic_DNA"/>
</dbReference>
<comment type="caution">
    <text evidence="1">The sequence shown here is derived from an EMBL/GenBank/DDBJ whole genome shotgun (WGS) entry which is preliminary data.</text>
</comment>
<evidence type="ECO:0000313" key="1">
    <source>
        <dbReference type="EMBL" id="ETP02767.1"/>
    </source>
</evidence>
<dbReference type="Proteomes" id="UP000018958">
    <property type="component" value="Unassembled WGS sequence"/>
</dbReference>
<proteinExistence type="predicted"/>
<organism evidence="1 2">
    <name type="scientific">Phytophthora nicotianae CJ01A1</name>
    <dbReference type="NCBI Taxonomy" id="1317063"/>
    <lineage>
        <taxon>Eukaryota</taxon>
        <taxon>Sar</taxon>
        <taxon>Stramenopiles</taxon>
        <taxon>Oomycota</taxon>
        <taxon>Peronosporomycetes</taxon>
        <taxon>Peronosporales</taxon>
        <taxon>Peronosporaceae</taxon>
        <taxon>Phytophthora</taxon>
    </lineage>
</organism>
<dbReference type="AlphaFoldDB" id="W2VWW1"/>